<dbReference type="Proteomes" id="UP001152607">
    <property type="component" value="Unassembled WGS sequence"/>
</dbReference>
<gene>
    <name evidence="5" type="ORF">PDIGIT_LOCUS473</name>
</gene>
<proteinExistence type="inferred from homology"/>
<keyword evidence="6" id="KW-1185">Reference proteome</keyword>
<dbReference type="Gene3D" id="3.50.50.60">
    <property type="entry name" value="FAD/NAD(P)-binding domain"/>
    <property type="match status" value="3"/>
</dbReference>
<keyword evidence="3" id="KW-0560">Oxidoreductase</keyword>
<keyword evidence="2" id="KW-0285">Flavoprotein</keyword>
<dbReference type="PRINTS" id="PR00469">
    <property type="entry name" value="PNDRDTASEII"/>
</dbReference>
<protein>
    <recommendedName>
        <fullName evidence="4">FAD/NAD(P)-binding domain-containing protein</fullName>
    </recommendedName>
</protein>
<dbReference type="InterPro" id="IPR050097">
    <property type="entry name" value="Ferredoxin-NADP_redctase_2"/>
</dbReference>
<comment type="similarity">
    <text evidence="1">Belongs to the class-II pyridine nucleotide-disulfide oxidoreductase family.</text>
</comment>
<dbReference type="SUPFAM" id="SSF51905">
    <property type="entry name" value="FAD/NAD(P)-binding domain"/>
    <property type="match status" value="1"/>
</dbReference>
<dbReference type="Pfam" id="PF07992">
    <property type="entry name" value="Pyr_redox_2"/>
    <property type="match status" value="1"/>
</dbReference>
<evidence type="ECO:0000256" key="1">
    <source>
        <dbReference type="ARBA" id="ARBA00009333"/>
    </source>
</evidence>
<evidence type="ECO:0000313" key="6">
    <source>
        <dbReference type="Proteomes" id="UP001152607"/>
    </source>
</evidence>
<sequence length="336" mass="36353">MASNGHEIIDTLIIGGGPAGHAAAVSIARNVHTAVLFDSHEYRNGHANHMHMIPTWDGRDPEDFREAARKNTGERYPLISFVDAKITKAKRLEDETFEIEDGEGKTWRGKSLVLATGVEDVLVDPPGLDECWGKSIYHCLFCFGYENRGSSSSGILWFDDDFQLGFVQHMARNGAQLSDAVTIYTNGSTKRAESFAAATVENEPFKVDSRRIAKFELGPTGSGVLITFEDGSTRAEGFLAHKPIMKLRNTYLAEQLGLETTPTGDIKVIPPFGETSVPGCFAAGDNSSTFKMISNAIHAGALAASGVASHVQSRLYGQKGMSDVLRAAAAAKEQQK</sequence>
<organism evidence="5 6">
    <name type="scientific">Periconia digitata</name>
    <dbReference type="NCBI Taxonomy" id="1303443"/>
    <lineage>
        <taxon>Eukaryota</taxon>
        <taxon>Fungi</taxon>
        <taxon>Dikarya</taxon>
        <taxon>Ascomycota</taxon>
        <taxon>Pezizomycotina</taxon>
        <taxon>Dothideomycetes</taxon>
        <taxon>Pleosporomycetidae</taxon>
        <taxon>Pleosporales</taxon>
        <taxon>Massarineae</taxon>
        <taxon>Periconiaceae</taxon>
        <taxon>Periconia</taxon>
    </lineage>
</organism>
<name>A0A9W4XD49_9PLEO</name>
<dbReference type="InterPro" id="IPR036188">
    <property type="entry name" value="FAD/NAD-bd_sf"/>
</dbReference>
<evidence type="ECO:0000256" key="3">
    <source>
        <dbReference type="ARBA" id="ARBA00023002"/>
    </source>
</evidence>
<reference evidence="5" key="1">
    <citation type="submission" date="2023-01" db="EMBL/GenBank/DDBJ databases">
        <authorList>
            <person name="Van Ghelder C."/>
            <person name="Rancurel C."/>
        </authorList>
    </citation>
    <scope>NUCLEOTIDE SEQUENCE</scope>
    <source>
        <strain evidence="5">CNCM I-4278</strain>
    </source>
</reference>
<dbReference type="PRINTS" id="PR00368">
    <property type="entry name" value="FADPNR"/>
</dbReference>
<dbReference type="OrthoDB" id="10260355at2759"/>
<feature type="domain" description="FAD/NAD(P)-binding" evidence="4">
    <location>
        <begin position="10"/>
        <end position="134"/>
    </location>
</feature>
<comment type="caution">
    <text evidence="5">The sequence shown here is derived from an EMBL/GenBank/DDBJ whole genome shotgun (WGS) entry which is preliminary data.</text>
</comment>
<accession>A0A9W4XD49</accession>
<dbReference type="EMBL" id="CAOQHR010000001">
    <property type="protein sequence ID" value="CAI6237990.1"/>
    <property type="molecule type" value="Genomic_DNA"/>
</dbReference>
<evidence type="ECO:0000256" key="2">
    <source>
        <dbReference type="ARBA" id="ARBA00022630"/>
    </source>
</evidence>
<dbReference type="InterPro" id="IPR023753">
    <property type="entry name" value="FAD/NAD-binding_dom"/>
</dbReference>
<dbReference type="PANTHER" id="PTHR48105">
    <property type="entry name" value="THIOREDOXIN REDUCTASE 1-RELATED-RELATED"/>
    <property type="match status" value="1"/>
</dbReference>
<evidence type="ECO:0000313" key="5">
    <source>
        <dbReference type="EMBL" id="CAI6237990.1"/>
    </source>
</evidence>
<dbReference type="GO" id="GO:0097237">
    <property type="term" value="P:cellular response to toxic substance"/>
    <property type="evidence" value="ECO:0007669"/>
    <property type="project" value="UniProtKB-ARBA"/>
</dbReference>
<dbReference type="AlphaFoldDB" id="A0A9W4XD49"/>
<evidence type="ECO:0000259" key="4">
    <source>
        <dbReference type="Pfam" id="PF07992"/>
    </source>
</evidence>
<dbReference type="GO" id="GO:0016491">
    <property type="term" value="F:oxidoreductase activity"/>
    <property type="evidence" value="ECO:0007669"/>
    <property type="project" value="UniProtKB-KW"/>
</dbReference>